<dbReference type="AlphaFoldDB" id="A0A5N7N0K2"/>
<sequence>MKQVIVEIDNGDGSRKMLLVEPTGHMRFTFDMLHPERQWLFEAIDQSDGAIRLFAQADVLRWIIPSRAALAETKISPLAA</sequence>
<organism evidence="1 2">
    <name type="scientific">Microvirga tunisiensis</name>
    <dbReference type="NCBI Taxonomy" id="2108360"/>
    <lineage>
        <taxon>Bacteria</taxon>
        <taxon>Pseudomonadati</taxon>
        <taxon>Pseudomonadota</taxon>
        <taxon>Alphaproteobacteria</taxon>
        <taxon>Hyphomicrobiales</taxon>
        <taxon>Methylobacteriaceae</taxon>
        <taxon>Microvirga</taxon>
    </lineage>
</organism>
<accession>A0A5N7N0K2</accession>
<gene>
    <name evidence="1" type="ORF">FS320_31940</name>
</gene>
<proteinExistence type="predicted"/>
<evidence type="ECO:0000313" key="1">
    <source>
        <dbReference type="EMBL" id="MPR29576.1"/>
    </source>
</evidence>
<dbReference type="RefSeq" id="WP_152716468.1">
    <property type="nucleotide sequence ID" value="NZ_VOSJ01000257.1"/>
</dbReference>
<comment type="caution">
    <text evidence="1">The sequence shown here is derived from an EMBL/GenBank/DDBJ whole genome shotgun (WGS) entry which is preliminary data.</text>
</comment>
<name>A0A5N7N0K2_9HYPH</name>
<keyword evidence="2" id="KW-1185">Reference proteome</keyword>
<reference evidence="1 2" key="1">
    <citation type="journal article" date="2019" name="Syst. Appl. Microbiol.">
        <title>Microvirga tunisiensis sp. nov., a root nodule symbiotic bacterium isolated from Lupinus micranthus and L. luteus grown in Northern Tunisia.</title>
        <authorList>
            <person name="Msaddak A."/>
            <person name="Rejili M."/>
            <person name="Duran D."/>
            <person name="Mars M."/>
            <person name="Palacios J.M."/>
            <person name="Ruiz-Argueso T."/>
            <person name="Rey L."/>
            <person name="Imperial J."/>
        </authorList>
    </citation>
    <scope>NUCLEOTIDE SEQUENCE [LARGE SCALE GENOMIC DNA]</scope>
    <source>
        <strain evidence="1 2">Lmie10</strain>
    </source>
</reference>
<protein>
    <submittedName>
        <fullName evidence="1">Uncharacterized protein</fullName>
    </submittedName>
</protein>
<dbReference type="Proteomes" id="UP000403266">
    <property type="component" value="Unassembled WGS sequence"/>
</dbReference>
<evidence type="ECO:0000313" key="2">
    <source>
        <dbReference type="Proteomes" id="UP000403266"/>
    </source>
</evidence>
<dbReference type="EMBL" id="VOSK01000244">
    <property type="protein sequence ID" value="MPR29576.1"/>
    <property type="molecule type" value="Genomic_DNA"/>
</dbReference>